<evidence type="ECO:0000313" key="2">
    <source>
        <dbReference type="Proteomes" id="UP001210261"/>
    </source>
</evidence>
<reference evidence="1 2" key="1">
    <citation type="submission" date="2023-01" db="EMBL/GenBank/DDBJ databases">
        <title>Description of Helicobacter ibis sp. nov. isolated from faecal droppings of black-faced ibis (Theristicus melanopis).</title>
        <authorList>
            <person name="Lopez-Cantillo M."/>
            <person name="Vidal-Veuthey B."/>
            <person name="Mella A."/>
            <person name="De La Haba R."/>
            <person name="Collado L."/>
        </authorList>
    </citation>
    <scope>NUCLEOTIDE SEQUENCE [LARGE SCALE GENOMIC DNA]</scope>
    <source>
        <strain evidence="1 2">A82</strain>
    </source>
</reference>
<dbReference type="RefSeq" id="WP_271021421.1">
    <property type="nucleotide sequence ID" value="NZ_JAQHXR010000002.1"/>
</dbReference>
<protein>
    <submittedName>
        <fullName evidence="1">WbuC family cupin fold metalloprotein</fullName>
    </submittedName>
</protein>
<organism evidence="1 2">
    <name type="scientific">Helicobacter ibis</name>
    <dbReference type="NCBI Taxonomy" id="2962633"/>
    <lineage>
        <taxon>Bacteria</taxon>
        <taxon>Pseudomonadati</taxon>
        <taxon>Campylobacterota</taxon>
        <taxon>Epsilonproteobacteria</taxon>
        <taxon>Campylobacterales</taxon>
        <taxon>Helicobacteraceae</taxon>
        <taxon>Helicobacter</taxon>
    </lineage>
</organism>
<proteinExistence type="predicted"/>
<dbReference type="NCBIfam" id="TIGR04366">
    <property type="entry name" value="cupin_WbuC"/>
    <property type="match status" value="1"/>
</dbReference>
<dbReference type="Proteomes" id="UP001210261">
    <property type="component" value="Unassembled WGS sequence"/>
</dbReference>
<gene>
    <name evidence="1" type="ORF">PF021_05480</name>
</gene>
<accession>A0ABT4VEI8</accession>
<keyword evidence="2" id="KW-1185">Reference proteome</keyword>
<dbReference type="InterPro" id="IPR027565">
    <property type="entry name" value="Cupin_WbuC"/>
</dbReference>
<comment type="caution">
    <text evidence="1">The sequence shown here is derived from an EMBL/GenBank/DDBJ whole genome shotgun (WGS) entry which is preliminary data.</text>
</comment>
<dbReference type="EMBL" id="JAQHXR010000002">
    <property type="protein sequence ID" value="MDA3969125.1"/>
    <property type="molecule type" value="Genomic_DNA"/>
</dbReference>
<sequence length="178" mass="20449">MSLIEIKEAKSPTFYKEDSNFSYITNEDIEFVKNHCKEKKQSTRICLHKNGESDLHNMLIAHLRGNYIRPHKNPTKSKAYQIVDGDMRIIGINDIEEKLFDINLANEKILRIEKDIYLLLLPVSEVVVFHEIALGPFIVSNSLRGGGQIYASFSPQENDRGGINEFVAKYTKGTYNWL</sequence>
<name>A0ABT4VEI8_9HELI</name>
<evidence type="ECO:0000313" key="1">
    <source>
        <dbReference type="EMBL" id="MDA3969125.1"/>
    </source>
</evidence>